<name>A0ABY4EC93_VITST</name>
<sequence length="117" mass="13237">MNKFKFGDKARVLKPHWHNESKIGVITSSENGLNTVHFNGGQFSCLIPDDYLTPVSAWIPCSERMPEQSGYYLVSVMDISSQDVYQSVSYCIAGCRFSSSFNERVTHWMPLPTPPQD</sequence>
<evidence type="ECO:0000313" key="3">
    <source>
        <dbReference type="Proteomes" id="UP000832034"/>
    </source>
</evidence>
<dbReference type="Proteomes" id="UP000832034">
    <property type="component" value="Chromosome"/>
</dbReference>
<dbReference type="RefSeq" id="WP_081619580.1">
    <property type="nucleotide sequence ID" value="NZ_CP091512.1"/>
</dbReference>
<protein>
    <submittedName>
        <fullName evidence="2">DUF551 domain-containing protein</fullName>
    </submittedName>
</protein>
<evidence type="ECO:0000313" key="2">
    <source>
        <dbReference type="EMBL" id="UOO93346.1"/>
    </source>
</evidence>
<dbReference type="EMBL" id="CP091512">
    <property type="protein sequence ID" value="UOO93346.1"/>
    <property type="molecule type" value="Genomic_DNA"/>
</dbReference>
<gene>
    <name evidence="2" type="ORF">LVJ81_04780</name>
</gene>
<reference evidence="2" key="2">
    <citation type="journal article" date="2022" name="Res Sq">
        <title>Evolution of multicellular longitudinally dividing oral cavity symbionts (Neisseriaceae).</title>
        <authorList>
            <person name="Nyongesa S."/>
            <person name="Weber P."/>
            <person name="Bernet E."/>
            <person name="Pullido F."/>
            <person name="Nieckarz M."/>
            <person name="Delaby M."/>
            <person name="Nieves C."/>
            <person name="Viehboeck T."/>
            <person name="Krause N."/>
            <person name="Rivera-Millot A."/>
            <person name="Nakamura A."/>
            <person name="Vischer N."/>
            <person name="VanNieuwenhze M."/>
            <person name="Brun Y."/>
            <person name="Cava F."/>
            <person name="Bulgheresi S."/>
            <person name="Veyrier F."/>
        </authorList>
    </citation>
    <scope>NUCLEOTIDE SEQUENCE</scope>
    <source>
        <strain evidence="2">SAG 1488-6</strain>
    </source>
</reference>
<feature type="domain" description="DUF551" evidence="1">
    <location>
        <begin position="57"/>
        <end position="116"/>
    </location>
</feature>
<proteinExistence type="predicted"/>
<accession>A0ABY4EC93</accession>
<evidence type="ECO:0000259" key="1">
    <source>
        <dbReference type="Pfam" id="PF04448"/>
    </source>
</evidence>
<keyword evidence="3" id="KW-1185">Reference proteome</keyword>
<reference evidence="2" key="1">
    <citation type="submission" date="2021-12" db="EMBL/GenBank/DDBJ databases">
        <authorList>
            <person name="Veyrier F.J."/>
        </authorList>
    </citation>
    <scope>NUCLEOTIDE SEQUENCE</scope>
    <source>
        <strain evidence="2">SAG 1488-6</strain>
    </source>
</reference>
<dbReference type="InterPro" id="IPR007539">
    <property type="entry name" value="DUF551"/>
</dbReference>
<dbReference type="Pfam" id="PF04448">
    <property type="entry name" value="DUF551"/>
    <property type="match status" value="1"/>
</dbReference>
<organism evidence="2 3">
    <name type="scientific">Vitreoscilla stercoraria</name>
    <dbReference type="NCBI Taxonomy" id="61"/>
    <lineage>
        <taxon>Bacteria</taxon>
        <taxon>Pseudomonadati</taxon>
        <taxon>Pseudomonadota</taxon>
        <taxon>Betaproteobacteria</taxon>
        <taxon>Neisseriales</taxon>
        <taxon>Neisseriaceae</taxon>
        <taxon>Vitreoscilla</taxon>
    </lineage>
</organism>